<organism evidence="1 2">
    <name type="scientific">Mytilus galloprovincialis</name>
    <name type="common">Mediterranean mussel</name>
    <dbReference type="NCBI Taxonomy" id="29158"/>
    <lineage>
        <taxon>Eukaryota</taxon>
        <taxon>Metazoa</taxon>
        <taxon>Spiralia</taxon>
        <taxon>Lophotrochozoa</taxon>
        <taxon>Mollusca</taxon>
        <taxon>Bivalvia</taxon>
        <taxon>Autobranchia</taxon>
        <taxon>Pteriomorphia</taxon>
        <taxon>Mytilida</taxon>
        <taxon>Mytiloidea</taxon>
        <taxon>Mytilidae</taxon>
        <taxon>Mytilinae</taxon>
        <taxon>Mytilus</taxon>
    </lineage>
</organism>
<feature type="non-terminal residue" evidence="1">
    <location>
        <position position="1"/>
    </location>
</feature>
<dbReference type="EMBL" id="UYJE01003978">
    <property type="protein sequence ID" value="VDI23925.1"/>
    <property type="molecule type" value="Genomic_DNA"/>
</dbReference>
<name>A0A8B6DTP1_MYTGA</name>
<dbReference type="AlphaFoldDB" id="A0A8B6DTP1"/>
<comment type="caution">
    <text evidence="1">The sequence shown here is derived from an EMBL/GenBank/DDBJ whole genome shotgun (WGS) entry which is preliminary data.</text>
</comment>
<gene>
    <name evidence="1" type="ORF">MGAL_10B024800</name>
</gene>
<protein>
    <submittedName>
        <fullName evidence="1">Uncharacterized protein</fullName>
    </submittedName>
</protein>
<evidence type="ECO:0000313" key="1">
    <source>
        <dbReference type="EMBL" id="VDI23925.1"/>
    </source>
</evidence>
<dbReference type="Proteomes" id="UP000596742">
    <property type="component" value="Unassembled WGS sequence"/>
</dbReference>
<reference evidence="1" key="1">
    <citation type="submission" date="2018-11" db="EMBL/GenBank/DDBJ databases">
        <authorList>
            <person name="Alioto T."/>
            <person name="Alioto T."/>
        </authorList>
    </citation>
    <scope>NUCLEOTIDE SEQUENCE</scope>
</reference>
<evidence type="ECO:0000313" key="2">
    <source>
        <dbReference type="Proteomes" id="UP000596742"/>
    </source>
</evidence>
<proteinExistence type="predicted"/>
<accession>A0A8B6DTP1</accession>
<sequence>FKEELTSHKSELINCLVDLLLKYIHSNEAKNDVLHPKGGTSIENFPPKEWESVITSRLNNAIEKWFGKCVVKEKIEEANAKIMFAVKKIESKIENLEIDMTGIKPQPSRVEQRLLLPTIFRLVSSDMSFWNFQIMVLKLVYDLTMFYWHGPEAFRKEAVILYNKVLEGMTKETLQELFENFFGKEYSKTISRLFDCDIPNKIKSMKKTNESMMENLLSLRLKHGSFKKLNTMMEELKAEMVMYQETHRKVISIHV</sequence>
<keyword evidence="2" id="KW-1185">Reference proteome</keyword>